<dbReference type="AlphaFoldDB" id="A0A9W3BN98"/>
<dbReference type="GeneID" id="106051310"/>
<dbReference type="SMART" id="SM00054">
    <property type="entry name" value="EFh"/>
    <property type="match status" value="2"/>
</dbReference>
<evidence type="ECO:0000256" key="8">
    <source>
        <dbReference type="SAM" id="MobiDB-lite"/>
    </source>
</evidence>
<dbReference type="SMART" id="SM00174">
    <property type="entry name" value="RHO"/>
    <property type="match status" value="1"/>
</dbReference>
<dbReference type="RefSeq" id="XP_055901001.1">
    <property type="nucleotide sequence ID" value="XM_056045026.1"/>
</dbReference>
<dbReference type="GO" id="GO:0005737">
    <property type="term" value="C:cytoplasm"/>
    <property type="evidence" value="ECO:0007669"/>
    <property type="project" value="UniProtKB-SubCell"/>
</dbReference>
<dbReference type="SMART" id="SM00177">
    <property type="entry name" value="ARF"/>
    <property type="match status" value="1"/>
</dbReference>
<keyword evidence="4" id="KW-0106">Calcium</keyword>
<evidence type="ECO:0000256" key="5">
    <source>
        <dbReference type="ARBA" id="ARBA00023054"/>
    </source>
</evidence>
<evidence type="ECO:0000256" key="4">
    <source>
        <dbReference type="ARBA" id="ARBA00022837"/>
    </source>
</evidence>
<dbReference type="PROSITE" id="PS51417">
    <property type="entry name" value="ARF"/>
    <property type="match status" value="1"/>
</dbReference>
<dbReference type="InterPro" id="IPR011992">
    <property type="entry name" value="EF-hand-dom_pair"/>
</dbReference>
<reference evidence="11 12" key="1">
    <citation type="submission" date="2025-04" db="UniProtKB">
        <authorList>
            <consortium name="RefSeq"/>
        </authorList>
    </citation>
    <scope>IDENTIFICATION</scope>
</reference>
<dbReference type="Proteomes" id="UP001165740">
    <property type="component" value="Chromosome 10"/>
</dbReference>
<dbReference type="InterPro" id="IPR050227">
    <property type="entry name" value="Rab"/>
</dbReference>
<dbReference type="SUPFAM" id="SSF52540">
    <property type="entry name" value="P-loop containing nucleoside triphosphate hydrolases"/>
    <property type="match status" value="1"/>
</dbReference>
<dbReference type="PROSITE" id="PS51419">
    <property type="entry name" value="RAB"/>
    <property type="match status" value="1"/>
</dbReference>
<feature type="region of interest" description="Disordered" evidence="8">
    <location>
        <begin position="512"/>
        <end position="548"/>
    </location>
</feature>
<dbReference type="SMART" id="SM00173">
    <property type="entry name" value="RAS"/>
    <property type="match status" value="1"/>
</dbReference>
<feature type="domain" description="EF-hand" evidence="9">
    <location>
        <begin position="76"/>
        <end position="111"/>
    </location>
</feature>
<dbReference type="InterPro" id="IPR002048">
    <property type="entry name" value="EF_hand_dom"/>
</dbReference>
<dbReference type="InterPro" id="IPR018247">
    <property type="entry name" value="EF_Hand_1_Ca_BS"/>
</dbReference>
<dbReference type="SMART" id="SM00176">
    <property type="entry name" value="RAN"/>
    <property type="match status" value="1"/>
</dbReference>
<proteinExistence type="predicted"/>
<dbReference type="Gene3D" id="3.40.50.300">
    <property type="entry name" value="P-loop containing nucleotide triphosphate hydrolases"/>
    <property type="match status" value="1"/>
</dbReference>
<keyword evidence="6" id="KW-0342">GTP-binding</keyword>
<dbReference type="OrthoDB" id="9989112at2759"/>
<dbReference type="CDD" id="cd00051">
    <property type="entry name" value="EFh"/>
    <property type="match status" value="1"/>
</dbReference>
<sequence>MDSLEKSLNGDGTIEPNLDLSENMPDMMTEPNQDMLDSMQELMAQKAGELFRLCDKEEKGFINKSDMQRLRAELPVSPDQLEVVFDSLDNDGNGFLTLEEFTEGFGSFLGIRSPSASREHYDEENEETTLYEGEAGVADPALEEKHFKEMLHHIGAVHVFQDEDIIKAMWQKLHHEEPDMASTFEEFIARVASDIKRSKVDFQSLEAALLSKNNEHEKEVKKLYEEMELQIKQERERILMEEKAKEKQVRTELEQQLEEKERQLHEILTKHQELEHKLQKLNKVETLTKLENERLLKEKEELEEMLSQSQENLEESRNYIQQMQLQQKDEKRERARSCEDILEGSKKNKNLSVQFEASHLIEKSSLTKGQRAALMLSEGIAIERESLVKQLDLLKDVNKKLRDDKDEAEITEARREVGFSFEEEVKSVESSKPDHKPQPRKKICKQGSVLGKYFPGGSGRSTELVSVDLDMDDLAEVCGDDVDADELNDANVFIPGINEDEDDAASMIEEATSAPEDEVHLSTDQHHPSLSGGEKTGNVGGTKQKKRIKIRSLKRSQPVGADSFHMELAVPKPQRLFKVVFIGDSGVGKSTIIHRFCHQEFKCNFQATIGVDFQVKTIELKDTIVILQLWDTAGQERYRSLTKTYFRKADGVIVVYDVTTESTFTNVRNWMTSVKEEVEPGTVIMLLGNKLDMAEDDAFRPVKEKDGRLLAEHTDMLFYETSAKSGINIKEAMDAFTSLLQEKEDKKLEEGLKLTDSKAKKRCCSR</sequence>
<dbReference type="GO" id="GO:0005509">
    <property type="term" value="F:calcium ion binding"/>
    <property type="evidence" value="ECO:0007669"/>
    <property type="project" value="InterPro"/>
</dbReference>
<dbReference type="GO" id="GO:0003924">
    <property type="term" value="F:GTPase activity"/>
    <property type="evidence" value="ECO:0007669"/>
    <property type="project" value="InterPro"/>
</dbReference>
<evidence type="ECO:0000256" key="3">
    <source>
        <dbReference type="ARBA" id="ARBA00022741"/>
    </source>
</evidence>
<dbReference type="PROSITE" id="PS51420">
    <property type="entry name" value="RHO"/>
    <property type="match status" value="1"/>
</dbReference>
<dbReference type="SMART" id="SM00175">
    <property type="entry name" value="RAB"/>
    <property type="match status" value="1"/>
</dbReference>
<feature type="compositionally biased region" description="Basic and acidic residues" evidence="8">
    <location>
        <begin position="517"/>
        <end position="527"/>
    </location>
</feature>
<evidence type="ECO:0000313" key="11">
    <source>
        <dbReference type="RefSeq" id="XP_055901000.1"/>
    </source>
</evidence>
<dbReference type="CDD" id="cd00154">
    <property type="entry name" value="Rab"/>
    <property type="match status" value="1"/>
</dbReference>
<dbReference type="PRINTS" id="PR00449">
    <property type="entry name" value="RASTRNSFRMNG"/>
</dbReference>
<protein>
    <submittedName>
        <fullName evidence="11 12">EF-hand calcium-binding domain-containing protein 4B-like isoform X1</fullName>
    </submittedName>
</protein>
<evidence type="ECO:0000256" key="7">
    <source>
        <dbReference type="SAM" id="Coils"/>
    </source>
</evidence>
<keyword evidence="10" id="KW-1185">Reference proteome</keyword>
<keyword evidence="3" id="KW-0547">Nucleotide-binding</keyword>
<dbReference type="OMA" id="RKNCKYF"/>
<dbReference type="Gene3D" id="1.10.238.10">
    <property type="entry name" value="EF-hand"/>
    <property type="match status" value="1"/>
</dbReference>
<dbReference type="InterPro" id="IPR001806">
    <property type="entry name" value="Small_GTPase"/>
</dbReference>
<dbReference type="RefSeq" id="XP_055901000.1">
    <property type="nucleotide sequence ID" value="XM_056045025.1"/>
</dbReference>
<evidence type="ECO:0000256" key="1">
    <source>
        <dbReference type="ARBA" id="ARBA00004496"/>
    </source>
</evidence>
<dbReference type="InterPro" id="IPR005225">
    <property type="entry name" value="Small_GTP-bd"/>
</dbReference>
<dbReference type="Pfam" id="PF00071">
    <property type="entry name" value="Ras"/>
    <property type="match status" value="1"/>
</dbReference>
<dbReference type="NCBIfam" id="TIGR00231">
    <property type="entry name" value="small_GTP"/>
    <property type="match status" value="1"/>
</dbReference>
<evidence type="ECO:0000313" key="12">
    <source>
        <dbReference type="RefSeq" id="XP_055901001.1"/>
    </source>
</evidence>
<dbReference type="PROSITE" id="PS00018">
    <property type="entry name" value="EF_HAND_1"/>
    <property type="match status" value="1"/>
</dbReference>
<dbReference type="FunFam" id="3.40.50.300:FF:001348">
    <property type="entry name" value="Ras and EF-hand domain-containing protein"/>
    <property type="match status" value="1"/>
</dbReference>
<organism evidence="10 12">
    <name type="scientific">Biomphalaria glabrata</name>
    <name type="common">Bloodfluke planorb</name>
    <name type="synonym">Freshwater snail</name>
    <dbReference type="NCBI Taxonomy" id="6526"/>
    <lineage>
        <taxon>Eukaryota</taxon>
        <taxon>Metazoa</taxon>
        <taxon>Spiralia</taxon>
        <taxon>Lophotrochozoa</taxon>
        <taxon>Mollusca</taxon>
        <taxon>Gastropoda</taxon>
        <taxon>Heterobranchia</taxon>
        <taxon>Euthyneura</taxon>
        <taxon>Panpulmonata</taxon>
        <taxon>Hygrophila</taxon>
        <taxon>Lymnaeoidea</taxon>
        <taxon>Planorbidae</taxon>
        <taxon>Biomphalaria</taxon>
    </lineage>
</organism>
<feature type="region of interest" description="Disordered" evidence="8">
    <location>
        <begin position="1"/>
        <end position="24"/>
    </location>
</feature>
<feature type="coiled-coil region" evidence="7">
    <location>
        <begin position="384"/>
        <end position="414"/>
    </location>
</feature>
<accession>A0A9W3BN98</accession>
<dbReference type="GO" id="GO:0005525">
    <property type="term" value="F:GTP binding"/>
    <property type="evidence" value="ECO:0007669"/>
    <property type="project" value="UniProtKB-KW"/>
</dbReference>
<gene>
    <name evidence="11 12" type="primary">LOC106051310</name>
</gene>
<dbReference type="PROSITE" id="PS50222">
    <property type="entry name" value="EF_HAND_2"/>
    <property type="match status" value="1"/>
</dbReference>
<evidence type="ECO:0000313" key="10">
    <source>
        <dbReference type="Proteomes" id="UP001165740"/>
    </source>
</evidence>
<dbReference type="SUPFAM" id="SSF47473">
    <property type="entry name" value="EF-hand"/>
    <property type="match status" value="1"/>
</dbReference>
<keyword evidence="2" id="KW-0963">Cytoplasm</keyword>
<name>A0A9W3BN98_BIOGL</name>
<dbReference type="PANTHER" id="PTHR47977">
    <property type="entry name" value="RAS-RELATED PROTEIN RAB"/>
    <property type="match status" value="1"/>
</dbReference>
<dbReference type="PROSITE" id="PS51421">
    <property type="entry name" value="RAS"/>
    <property type="match status" value="1"/>
</dbReference>
<comment type="subcellular location">
    <subcellularLocation>
        <location evidence="1">Cytoplasm</location>
    </subcellularLocation>
</comment>
<evidence type="ECO:0000259" key="9">
    <source>
        <dbReference type="PROSITE" id="PS50222"/>
    </source>
</evidence>
<evidence type="ECO:0000256" key="2">
    <source>
        <dbReference type="ARBA" id="ARBA00022490"/>
    </source>
</evidence>
<evidence type="ECO:0000256" key="6">
    <source>
        <dbReference type="ARBA" id="ARBA00023134"/>
    </source>
</evidence>
<keyword evidence="5 7" id="KW-0175">Coiled coil</keyword>
<dbReference type="Pfam" id="PF13499">
    <property type="entry name" value="EF-hand_7"/>
    <property type="match status" value="1"/>
</dbReference>
<dbReference type="InterPro" id="IPR027417">
    <property type="entry name" value="P-loop_NTPase"/>
</dbReference>
<feature type="coiled-coil region" evidence="7">
    <location>
        <begin position="206"/>
        <end position="333"/>
    </location>
</feature>